<name>A0A4Z2HZ11_9TELE</name>
<evidence type="ECO:0000313" key="2">
    <source>
        <dbReference type="EMBL" id="TNN70977.1"/>
    </source>
</evidence>
<proteinExistence type="predicted"/>
<comment type="caution">
    <text evidence="2">The sequence shown here is derived from an EMBL/GenBank/DDBJ whole genome shotgun (WGS) entry which is preliminary data.</text>
</comment>
<organism evidence="2 3">
    <name type="scientific">Liparis tanakae</name>
    <name type="common">Tanaka's snailfish</name>
    <dbReference type="NCBI Taxonomy" id="230148"/>
    <lineage>
        <taxon>Eukaryota</taxon>
        <taxon>Metazoa</taxon>
        <taxon>Chordata</taxon>
        <taxon>Craniata</taxon>
        <taxon>Vertebrata</taxon>
        <taxon>Euteleostomi</taxon>
        <taxon>Actinopterygii</taxon>
        <taxon>Neopterygii</taxon>
        <taxon>Teleostei</taxon>
        <taxon>Neoteleostei</taxon>
        <taxon>Acanthomorphata</taxon>
        <taxon>Eupercaria</taxon>
        <taxon>Perciformes</taxon>
        <taxon>Cottioidei</taxon>
        <taxon>Cottales</taxon>
        <taxon>Liparidae</taxon>
        <taxon>Liparis</taxon>
    </lineage>
</organism>
<dbReference type="AlphaFoldDB" id="A0A4Z2HZ11"/>
<sequence length="67" mass="7440">MASLHLPETQQLKLHMSLTGDWQTSARRRGYSHAGVPSQQSHRPAPANILPVQRAVLCAKLGSEDFY</sequence>
<accession>A0A4Z2HZ11</accession>
<feature type="region of interest" description="Disordered" evidence="1">
    <location>
        <begin position="28"/>
        <end position="47"/>
    </location>
</feature>
<reference evidence="2 3" key="1">
    <citation type="submission" date="2019-03" db="EMBL/GenBank/DDBJ databases">
        <title>First draft genome of Liparis tanakae, snailfish: a comprehensive survey of snailfish specific genes.</title>
        <authorList>
            <person name="Kim W."/>
            <person name="Song I."/>
            <person name="Jeong J.-H."/>
            <person name="Kim D."/>
            <person name="Kim S."/>
            <person name="Ryu S."/>
            <person name="Song J.Y."/>
            <person name="Lee S.K."/>
        </authorList>
    </citation>
    <scope>NUCLEOTIDE SEQUENCE [LARGE SCALE GENOMIC DNA]</scope>
    <source>
        <tissue evidence="2">Muscle</tissue>
    </source>
</reference>
<dbReference type="Proteomes" id="UP000314294">
    <property type="component" value="Unassembled WGS sequence"/>
</dbReference>
<keyword evidence="3" id="KW-1185">Reference proteome</keyword>
<evidence type="ECO:0000313" key="3">
    <source>
        <dbReference type="Proteomes" id="UP000314294"/>
    </source>
</evidence>
<gene>
    <name evidence="2" type="ORF">EYF80_018793</name>
</gene>
<protein>
    <submittedName>
        <fullName evidence="2">Uncharacterized protein</fullName>
    </submittedName>
</protein>
<dbReference type="EMBL" id="SRLO01000156">
    <property type="protein sequence ID" value="TNN70977.1"/>
    <property type="molecule type" value="Genomic_DNA"/>
</dbReference>
<evidence type="ECO:0000256" key="1">
    <source>
        <dbReference type="SAM" id="MobiDB-lite"/>
    </source>
</evidence>